<dbReference type="CDD" id="cd10032">
    <property type="entry name" value="UDG-F6_HDG"/>
    <property type="match status" value="1"/>
</dbReference>
<evidence type="ECO:0000259" key="1">
    <source>
        <dbReference type="Pfam" id="PF03167"/>
    </source>
</evidence>
<gene>
    <name evidence="2" type="ORF">IAB38_07155</name>
</gene>
<protein>
    <submittedName>
        <fullName evidence="2">DNA-deoxyinosine glycosylase</fullName>
        <ecNumber evidence="2">3.2.2.15</ecNumber>
    </submittedName>
</protein>
<comment type="caution">
    <text evidence="2">The sequence shown here is derived from an EMBL/GenBank/DDBJ whole genome shotgun (WGS) entry which is preliminary data.</text>
</comment>
<keyword evidence="2" id="KW-0378">Hydrolase</keyword>
<dbReference type="NCBIfam" id="TIGR04274">
    <property type="entry name" value="hypoxanDNAglyco"/>
    <property type="match status" value="1"/>
</dbReference>
<dbReference type="SUPFAM" id="SSF52141">
    <property type="entry name" value="Uracil-DNA glycosylase-like"/>
    <property type="match status" value="1"/>
</dbReference>
<dbReference type="EC" id="3.2.2.15" evidence="2"/>
<evidence type="ECO:0000313" key="2">
    <source>
        <dbReference type="EMBL" id="HIR59809.1"/>
    </source>
</evidence>
<reference evidence="2" key="1">
    <citation type="submission" date="2020-10" db="EMBL/GenBank/DDBJ databases">
        <authorList>
            <person name="Gilroy R."/>
        </authorList>
    </citation>
    <scope>NUCLEOTIDE SEQUENCE</scope>
    <source>
        <strain evidence="2">CHK184-20233</strain>
    </source>
</reference>
<dbReference type="Pfam" id="PF03167">
    <property type="entry name" value="UDG"/>
    <property type="match status" value="1"/>
</dbReference>
<accession>A0A9D1DVX0</accession>
<name>A0A9D1DVX0_9FIRM</name>
<sequence length="171" mass="19366">MLTHEVVFLKVVHPLKPIYNSESRALILGSFPSVKSRENNFYYGNPKNRFWSTLGKVFNEDIGSSNQDRENFLLTHKIALFDVVYSCNITASSDSSIKDVVPNDIKKIVDESKIEAIFTTGTKAYSLYNKYLLKDVGIEAFKLPSPSPANCKRGIEEVLVNSYSKIKEYLD</sequence>
<dbReference type="InterPro" id="IPR036895">
    <property type="entry name" value="Uracil-DNA_glycosylase-like_sf"/>
</dbReference>
<reference evidence="2" key="2">
    <citation type="journal article" date="2021" name="PeerJ">
        <title>Extensive microbial diversity within the chicken gut microbiome revealed by metagenomics and culture.</title>
        <authorList>
            <person name="Gilroy R."/>
            <person name="Ravi A."/>
            <person name="Getino M."/>
            <person name="Pursley I."/>
            <person name="Horton D.L."/>
            <person name="Alikhan N.F."/>
            <person name="Baker D."/>
            <person name="Gharbi K."/>
            <person name="Hall N."/>
            <person name="Watson M."/>
            <person name="Adriaenssens E.M."/>
            <person name="Foster-Nyarko E."/>
            <person name="Jarju S."/>
            <person name="Secka A."/>
            <person name="Antonio M."/>
            <person name="Oren A."/>
            <person name="Chaudhuri R.R."/>
            <person name="La Ragione R."/>
            <person name="Hildebrand F."/>
            <person name="Pallen M.J."/>
        </authorList>
    </citation>
    <scope>NUCLEOTIDE SEQUENCE</scope>
    <source>
        <strain evidence="2">CHK184-20233</strain>
    </source>
</reference>
<organism evidence="2 3">
    <name type="scientific">Candidatus Onthousia excrementipullorum</name>
    <dbReference type="NCBI Taxonomy" id="2840884"/>
    <lineage>
        <taxon>Bacteria</taxon>
        <taxon>Bacillati</taxon>
        <taxon>Bacillota</taxon>
        <taxon>Bacilli</taxon>
        <taxon>Candidatus Onthousia</taxon>
    </lineage>
</organism>
<dbReference type="AlphaFoldDB" id="A0A9D1DVX0"/>
<dbReference type="InterPro" id="IPR026353">
    <property type="entry name" value="Hypoxan-DNA_Glyclase"/>
</dbReference>
<proteinExistence type="predicted"/>
<dbReference type="Proteomes" id="UP000824232">
    <property type="component" value="Unassembled WGS sequence"/>
</dbReference>
<keyword evidence="2" id="KW-0326">Glycosidase</keyword>
<evidence type="ECO:0000313" key="3">
    <source>
        <dbReference type="Proteomes" id="UP000824232"/>
    </source>
</evidence>
<dbReference type="EMBL" id="DVHC01000066">
    <property type="protein sequence ID" value="HIR59809.1"/>
    <property type="molecule type" value="Genomic_DNA"/>
</dbReference>
<dbReference type="InterPro" id="IPR005122">
    <property type="entry name" value="Uracil-DNA_glycosylase-like"/>
</dbReference>
<dbReference type="Gene3D" id="3.40.470.10">
    <property type="entry name" value="Uracil-DNA glycosylase-like domain"/>
    <property type="match status" value="1"/>
</dbReference>
<feature type="domain" description="Uracil-DNA glycosylase-like" evidence="1">
    <location>
        <begin position="18"/>
        <end position="153"/>
    </location>
</feature>
<dbReference type="GO" id="GO:0033958">
    <property type="term" value="F:DNA-deoxyinosine glycosylase activity"/>
    <property type="evidence" value="ECO:0007669"/>
    <property type="project" value="UniProtKB-EC"/>
</dbReference>